<dbReference type="EC" id="2.7.13.3" evidence="2"/>
<dbReference type="InterPro" id="IPR013656">
    <property type="entry name" value="PAS_4"/>
</dbReference>
<dbReference type="PROSITE" id="PS50113">
    <property type="entry name" value="PAC"/>
    <property type="match status" value="1"/>
</dbReference>
<evidence type="ECO:0000259" key="9">
    <source>
        <dbReference type="PROSITE" id="PS50112"/>
    </source>
</evidence>
<dbReference type="CDD" id="cd00156">
    <property type="entry name" value="REC"/>
    <property type="match status" value="1"/>
</dbReference>
<comment type="caution">
    <text evidence="11">The sequence shown here is derived from an EMBL/GenBank/DDBJ whole genome shotgun (WGS) entry which is preliminary data.</text>
</comment>
<dbReference type="AlphaFoldDB" id="A0A256JCN5"/>
<reference evidence="11 12" key="1">
    <citation type="journal article" date="2014" name="Front. Microbiol.">
        <title>Population and genomic analysis of the genus Halorubrum.</title>
        <authorList>
            <person name="Fullmer M.S."/>
            <person name="Soucy S.M."/>
            <person name="Swithers K.S."/>
            <person name="Makkay A.M."/>
            <person name="Wheeler R."/>
            <person name="Ventosa A."/>
            <person name="Gogarten J.P."/>
            <person name="Papke R.T."/>
        </authorList>
    </citation>
    <scope>NUCLEOTIDE SEQUENCE [LARGE SCALE GENOMIC DNA]</scope>
    <source>
        <strain evidence="11 12">Ga2p</strain>
    </source>
</reference>
<dbReference type="Gene3D" id="3.30.450.20">
    <property type="entry name" value="PAS domain"/>
    <property type="match status" value="3"/>
</dbReference>
<evidence type="ECO:0000256" key="1">
    <source>
        <dbReference type="ARBA" id="ARBA00000085"/>
    </source>
</evidence>
<feature type="domain" description="Histidine kinase" evidence="7">
    <location>
        <begin position="525"/>
        <end position="713"/>
    </location>
</feature>
<dbReference type="CDD" id="cd00082">
    <property type="entry name" value="HisKA"/>
    <property type="match status" value="1"/>
</dbReference>
<dbReference type="RefSeq" id="WP_094593256.1">
    <property type="nucleotide sequence ID" value="NZ_NHPA01000058.1"/>
</dbReference>
<organism evidence="11 12">
    <name type="scientific">Halorubrum ezzemoulense</name>
    <name type="common">Halorubrum chaoviator</name>
    <dbReference type="NCBI Taxonomy" id="337243"/>
    <lineage>
        <taxon>Archaea</taxon>
        <taxon>Methanobacteriati</taxon>
        <taxon>Methanobacteriota</taxon>
        <taxon>Stenosarchaea group</taxon>
        <taxon>Halobacteria</taxon>
        <taxon>Halobacteriales</taxon>
        <taxon>Haloferacaceae</taxon>
        <taxon>Halorubrum</taxon>
    </lineage>
</organism>
<dbReference type="PANTHER" id="PTHR43711:SF1">
    <property type="entry name" value="HISTIDINE KINASE 1"/>
    <property type="match status" value="1"/>
</dbReference>
<dbReference type="PROSITE" id="PS50110">
    <property type="entry name" value="RESPONSE_REGULATORY"/>
    <property type="match status" value="1"/>
</dbReference>
<protein>
    <recommendedName>
        <fullName evidence="2">histidine kinase</fullName>
        <ecNumber evidence="2">2.7.13.3</ecNumber>
    </recommendedName>
</protein>
<dbReference type="InterPro" id="IPR000014">
    <property type="entry name" value="PAS"/>
</dbReference>
<dbReference type="GO" id="GO:0000155">
    <property type="term" value="F:phosphorelay sensor kinase activity"/>
    <property type="evidence" value="ECO:0007669"/>
    <property type="project" value="InterPro"/>
</dbReference>
<dbReference type="Gene3D" id="3.30.565.10">
    <property type="entry name" value="Histidine kinase-like ATPase, C-terminal domain"/>
    <property type="match status" value="1"/>
</dbReference>
<dbReference type="InterPro" id="IPR013655">
    <property type="entry name" value="PAS_fold_3"/>
</dbReference>
<dbReference type="InterPro" id="IPR003661">
    <property type="entry name" value="HisK_dim/P_dom"/>
</dbReference>
<dbReference type="InterPro" id="IPR036890">
    <property type="entry name" value="HATPase_C_sf"/>
</dbReference>
<name>A0A256JCN5_HALEZ</name>
<dbReference type="InterPro" id="IPR011006">
    <property type="entry name" value="CheY-like_superfamily"/>
</dbReference>
<evidence type="ECO:0000256" key="3">
    <source>
        <dbReference type="ARBA" id="ARBA00022679"/>
    </source>
</evidence>
<dbReference type="PROSITE" id="PS50109">
    <property type="entry name" value="HIS_KIN"/>
    <property type="match status" value="1"/>
</dbReference>
<dbReference type="EMBL" id="NHPA01000058">
    <property type="protein sequence ID" value="OYR66403.1"/>
    <property type="molecule type" value="Genomic_DNA"/>
</dbReference>
<sequence>MSSAPQQVVRILHVDDNRDFADLTKTFLERENDRFTVETAINPDEGLERISDRPPDCVVSDYNMPDTDGIEFLCALREEYPDLPFILFTGKGSEDVASEALRADATDYIQKQSGSEQYELLANRIQNAVSQYRSKIQLRETKEEYVTVFEGALTGLLLVDVEPDGFRYQRCNPRAIELIGRDREDIVGSTPSEVLGTKNGKKVCGAYRKCIECREPVKYTLTLDFPDGQAVRPGRVTPIELDGEITQLVVSFYDDSEAQQQRETLERQNDLFSKAQDLASVGAWEYDIQEDQTSWTRQVYEIHNQPEDVPIDDEAVLELYHPDDREKIQETFTSPSKTVESYDLELRLQPTDGETRWVSIRGQPQVVDGEVVRVRRAIQDITDKKERVQEILELKQQYQTLSENIPNGAVFLFNENIQYERARGKELSKVGLSPDEIESATPHDVFPTELAEELTRYFTEALNGNSNTFTQTLGEDIYRNRVVPVEISDEPTNYGLALTQNVTEQIERRRELERQNEQLEEFTSIVSHDLRSPLQVADGRLELLEHECESDHIDDLSRALDRMDALIEDLLTLAREGEQVNEIEEVELTNAATNSWQTTNTEQATLETDTSCVFEADRSRLRQLFENLYRNAIQHGGDEVTVSVGEMDGGFYVADTGSGIAKSDREKVFEAGYSAAGEGTGFGLRIVKQVCVAHGWEITTTESELGGVRFEITDVEKSK</sequence>
<dbReference type="InterPro" id="IPR035965">
    <property type="entry name" value="PAS-like_dom_sf"/>
</dbReference>
<evidence type="ECO:0000313" key="12">
    <source>
        <dbReference type="Proteomes" id="UP000215607"/>
    </source>
</evidence>
<comment type="catalytic activity">
    <reaction evidence="1">
        <text>ATP + protein L-histidine = ADP + protein N-phospho-L-histidine.</text>
        <dbReference type="EC" id="2.7.13.3"/>
    </reaction>
</comment>
<dbReference type="SUPFAM" id="SSF52172">
    <property type="entry name" value="CheY-like"/>
    <property type="match status" value="1"/>
</dbReference>
<dbReference type="SMART" id="SM00448">
    <property type="entry name" value="REC"/>
    <property type="match status" value="1"/>
</dbReference>
<dbReference type="Proteomes" id="UP000215607">
    <property type="component" value="Unassembled WGS sequence"/>
</dbReference>
<dbReference type="InterPro" id="IPR000700">
    <property type="entry name" value="PAS-assoc_C"/>
</dbReference>
<evidence type="ECO:0000259" key="7">
    <source>
        <dbReference type="PROSITE" id="PS50109"/>
    </source>
</evidence>
<dbReference type="Pfam" id="PF00072">
    <property type="entry name" value="Response_reg"/>
    <property type="match status" value="1"/>
</dbReference>
<feature type="domain" description="PAS" evidence="9">
    <location>
        <begin position="141"/>
        <end position="188"/>
    </location>
</feature>
<dbReference type="Gene3D" id="1.10.287.130">
    <property type="match status" value="1"/>
</dbReference>
<feature type="domain" description="Response regulatory" evidence="8">
    <location>
        <begin position="10"/>
        <end position="126"/>
    </location>
</feature>
<dbReference type="Gene3D" id="2.10.70.100">
    <property type="match status" value="1"/>
</dbReference>
<dbReference type="Gene3D" id="3.40.50.2300">
    <property type="match status" value="1"/>
</dbReference>
<evidence type="ECO:0000313" key="11">
    <source>
        <dbReference type="EMBL" id="OYR66403.1"/>
    </source>
</evidence>
<feature type="modified residue" description="4-aspartylphosphate" evidence="6">
    <location>
        <position position="61"/>
    </location>
</feature>
<dbReference type="InterPro" id="IPR005467">
    <property type="entry name" value="His_kinase_dom"/>
</dbReference>
<keyword evidence="3" id="KW-0808">Transferase</keyword>
<gene>
    <name evidence="11" type="ORF">DJ79_12470</name>
</gene>
<keyword evidence="4" id="KW-0418">Kinase</keyword>
<dbReference type="Pfam" id="PF08448">
    <property type="entry name" value="PAS_4"/>
    <property type="match status" value="1"/>
</dbReference>
<evidence type="ECO:0000256" key="5">
    <source>
        <dbReference type="ARBA" id="ARBA00023012"/>
    </source>
</evidence>
<evidence type="ECO:0000256" key="6">
    <source>
        <dbReference type="PROSITE-ProRule" id="PRU00169"/>
    </source>
</evidence>
<dbReference type="Pfam" id="PF02518">
    <property type="entry name" value="HATPase_c"/>
    <property type="match status" value="1"/>
</dbReference>
<accession>A0A256JCN5</accession>
<dbReference type="InterPro" id="IPR036097">
    <property type="entry name" value="HisK_dim/P_sf"/>
</dbReference>
<dbReference type="SMART" id="SM00388">
    <property type="entry name" value="HisKA"/>
    <property type="match status" value="1"/>
</dbReference>
<dbReference type="Pfam" id="PF08447">
    <property type="entry name" value="PAS_3"/>
    <property type="match status" value="1"/>
</dbReference>
<dbReference type="SUPFAM" id="SSF47384">
    <property type="entry name" value="Homodimeric domain of signal transducing histidine kinase"/>
    <property type="match status" value="1"/>
</dbReference>
<dbReference type="PROSITE" id="PS50112">
    <property type="entry name" value="PAS"/>
    <property type="match status" value="1"/>
</dbReference>
<keyword evidence="6" id="KW-0597">Phosphoprotein</keyword>
<dbReference type="SMART" id="SM00091">
    <property type="entry name" value="PAS"/>
    <property type="match status" value="3"/>
</dbReference>
<proteinExistence type="predicted"/>
<evidence type="ECO:0000259" key="10">
    <source>
        <dbReference type="PROSITE" id="PS50113"/>
    </source>
</evidence>
<keyword evidence="5" id="KW-0902">Two-component regulatory system</keyword>
<evidence type="ECO:0000259" key="8">
    <source>
        <dbReference type="PROSITE" id="PS50110"/>
    </source>
</evidence>
<dbReference type="InterPro" id="IPR050736">
    <property type="entry name" value="Sensor_HK_Regulatory"/>
</dbReference>
<evidence type="ECO:0000256" key="2">
    <source>
        <dbReference type="ARBA" id="ARBA00012438"/>
    </source>
</evidence>
<dbReference type="SUPFAM" id="SSF55785">
    <property type="entry name" value="PYP-like sensor domain (PAS domain)"/>
    <property type="match status" value="3"/>
</dbReference>
<dbReference type="InterPro" id="IPR003594">
    <property type="entry name" value="HATPase_dom"/>
</dbReference>
<dbReference type="SUPFAM" id="SSF55874">
    <property type="entry name" value="ATPase domain of HSP90 chaperone/DNA topoisomerase II/histidine kinase"/>
    <property type="match status" value="1"/>
</dbReference>
<dbReference type="NCBIfam" id="TIGR00229">
    <property type="entry name" value="sensory_box"/>
    <property type="match status" value="1"/>
</dbReference>
<dbReference type="CDD" id="cd00130">
    <property type="entry name" value="PAS"/>
    <property type="match status" value="1"/>
</dbReference>
<evidence type="ECO:0000256" key="4">
    <source>
        <dbReference type="ARBA" id="ARBA00022777"/>
    </source>
</evidence>
<dbReference type="SMART" id="SM00387">
    <property type="entry name" value="HATPase_c"/>
    <property type="match status" value="1"/>
</dbReference>
<dbReference type="InterPro" id="IPR001789">
    <property type="entry name" value="Sig_transdc_resp-reg_receiver"/>
</dbReference>
<feature type="domain" description="PAC" evidence="10">
    <location>
        <begin position="342"/>
        <end position="393"/>
    </location>
</feature>
<dbReference type="PANTHER" id="PTHR43711">
    <property type="entry name" value="TWO-COMPONENT HISTIDINE KINASE"/>
    <property type="match status" value="1"/>
</dbReference>
<dbReference type="Pfam" id="PF00512">
    <property type="entry name" value="HisKA"/>
    <property type="match status" value="1"/>
</dbReference>